<dbReference type="GO" id="GO:0004830">
    <property type="term" value="F:tryptophan-tRNA ligase activity"/>
    <property type="evidence" value="ECO:0007669"/>
    <property type="project" value="UniProtKB-EC"/>
</dbReference>
<dbReference type="OrthoDB" id="15808at2759"/>
<dbReference type="HAMAP" id="MF_00140_B">
    <property type="entry name" value="Trp_tRNA_synth_B"/>
    <property type="match status" value="1"/>
</dbReference>
<dbReference type="AlphaFoldDB" id="A0A0D7BE34"/>
<dbReference type="InterPro" id="IPR024109">
    <property type="entry name" value="Trp-tRNA-ligase_bac-type"/>
</dbReference>
<accession>A0A0D7BE34</accession>
<dbReference type="InterPro" id="IPR002305">
    <property type="entry name" value="aa-tRNA-synth_Ic"/>
</dbReference>
<dbReference type="Gene3D" id="3.40.50.620">
    <property type="entry name" value="HUPs"/>
    <property type="match status" value="1"/>
</dbReference>
<evidence type="ECO:0000256" key="8">
    <source>
        <dbReference type="ARBA" id="ARBA00023146"/>
    </source>
</evidence>
<dbReference type="GO" id="GO:0070183">
    <property type="term" value="P:mitochondrial tryptophanyl-tRNA aminoacylation"/>
    <property type="evidence" value="ECO:0007669"/>
    <property type="project" value="TreeGrafter"/>
</dbReference>
<comment type="subcellular location">
    <subcellularLocation>
        <location evidence="1">Mitochondrion matrix</location>
    </subcellularLocation>
</comment>
<evidence type="ECO:0000256" key="3">
    <source>
        <dbReference type="ARBA" id="ARBA00013161"/>
    </source>
</evidence>
<evidence type="ECO:0000256" key="5">
    <source>
        <dbReference type="ARBA" id="ARBA00022741"/>
    </source>
</evidence>
<evidence type="ECO:0000313" key="14">
    <source>
        <dbReference type="Proteomes" id="UP000054007"/>
    </source>
</evidence>
<dbReference type="EC" id="6.1.1.2" evidence="3"/>
<dbReference type="EMBL" id="KN880496">
    <property type="protein sequence ID" value="KIY68792.1"/>
    <property type="molecule type" value="Genomic_DNA"/>
</dbReference>
<dbReference type="InterPro" id="IPR002306">
    <property type="entry name" value="Trp-tRNA-ligase"/>
</dbReference>
<dbReference type="Pfam" id="PF00579">
    <property type="entry name" value="tRNA-synt_1b"/>
    <property type="match status" value="1"/>
</dbReference>
<dbReference type="PRINTS" id="PR01039">
    <property type="entry name" value="TRNASYNTHTRP"/>
</dbReference>
<evidence type="ECO:0000256" key="7">
    <source>
        <dbReference type="ARBA" id="ARBA00022917"/>
    </source>
</evidence>
<organism evidence="13 14">
    <name type="scientific">Cylindrobasidium torrendii FP15055 ss-10</name>
    <dbReference type="NCBI Taxonomy" id="1314674"/>
    <lineage>
        <taxon>Eukaryota</taxon>
        <taxon>Fungi</taxon>
        <taxon>Dikarya</taxon>
        <taxon>Basidiomycota</taxon>
        <taxon>Agaricomycotina</taxon>
        <taxon>Agaricomycetes</taxon>
        <taxon>Agaricomycetidae</taxon>
        <taxon>Agaricales</taxon>
        <taxon>Marasmiineae</taxon>
        <taxon>Physalacriaceae</taxon>
        <taxon>Cylindrobasidium</taxon>
    </lineage>
</organism>
<evidence type="ECO:0000256" key="1">
    <source>
        <dbReference type="ARBA" id="ARBA00004305"/>
    </source>
</evidence>
<sequence>MLPRRLPSCASALRKAYSTAPATANKRVILSGIQPTGTPHLGNYFGALTNWVHMQNTAGPEDVMLYAVVGWHALTLPQNPDALRAARNDMLAVLLAIGLDPKKSIIFHQDHNQDHTELSWILSCMTSMGHLLRMTTWKSRFADSKNMQAHASIDEGAMNAGLLTYPVLMAADILTYNATHVPVGDDQTQHLELARDIAERFNKTYGHVFTLPGIIKTSSQRILSLRDPTAKMSKSAPNAASRILLTDTYDQIKAKIRAAVTDSLPGITYDPVGRPGAANLLTILGACTGESPEVAAQRYEGKNFGALKSDLLETLNETLKVPRAEFEKIKADQAYLEGVAKDGARRAREYSSPMLQTVRKAVGLA</sequence>
<dbReference type="GO" id="GO:0005759">
    <property type="term" value="C:mitochondrial matrix"/>
    <property type="evidence" value="ECO:0007669"/>
    <property type="project" value="UniProtKB-SubCell"/>
</dbReference>
<keyword evidence="7 12" id="KW-0648">Protein biosynthesis</keyword>
<evidence type="ECO:0000256" key="4">
    <source>
        <dbReference type="ARBA" id="ARBA00022598"/>
    </source>
</evidence>
<name>A0A0D7BE34_9AGAR</name>
<dbReference type="InterPro" id="IPR050203">
    <property type="entry name" value="Trp-tRNA_synthetase"/>
</dbReference>
<keyword evidence="6 12" id="KW-0067">ATP-binding</keyword>
<dbReference type="NCBIfam" id="TIGR00233">
    <property type="entry name" value="trpS"/>
    <property type="match status" value="1"/>
</dbReference>
<protein>
    <recommendedName>
        <fullName evidence="11">Tryptophan--tRNA ligase, mitochondrial</fullName>
        <ecNumber evidence="3">6.1.1.2</ecNumber>
    </recommendedName>
    <alternativeName>
        <fullName evidence="9">Tryptophanyl-tRNA synthetase</fullName>
    </alternativeName>
</protein>
<keyword evidence="4 12" id="KW-0436">Ligase</keyword>
<dbReference type="FunFam" id="1.10.240.10:FF:000002">
    <property type="entry name" value="Tryptophan--tRNA ligase"/>
    <property type="match status" value="1"/>
</dbReference>
<comment type="similarity">
    <text evidence="2 12">Belongs to the class-I aminoacyl-tRNA synthetase family.</text>
</comment>
<evidence type="ECO:0000256" key="11">
    <source>
        <dbReference type="ARBA" id="ARBA00069760"/>
    </source>
</evidence>
<keyword evidence="5 12" id="KW-0547">Nucleotide-binding</keyword>
<dbReference type="InterPro" id="IPR001412">
    <property type="entry name" value="aa-tRNA-synth_I_CS"/>
</dbReference>
<evidence type="ECO:0000313" key="13">
    <source>
        <dbReference type="EMBL" id="KIY68792.1"/>
    </source>
</evidence>
<dbReference type="CDD" id="cd00806">
    <property type="entry name" value="TrpRS_core"/>
    <property type="match status" value="1"/>
</dbReference>
<dbReference type="STRING" id="1314674.A0A0D7BE34"/>
<evidence type="ECO:0000256" key="6">
    <source>
        <dbReference type="ARBA" id="ARBA00022840"/>
    </source>
</evidence>
<comment type="catalytic activity">
    <reaction evidence="10">
        <text>tRNA(Trp) + L-tryptophan + ATP = L-tryptophyl-tRNA(Trp) + AMP + diphosphate + H(+)</text>
        <dbReference type="Rhea" id="RHEA:24080"/>
        <dbReference type="Rhea" id="RHEA-COMP:9671"/>
        <dbReference type="Rhea" id="RHEA-COMP:9705"/>
        <dbReference type="ChEBI" id="CHEBI:15378"/>
        <dbReference type="ChEBI" id="CHEBI:30616"/>
        <dbReference type="ChEBI" id="CHEBI:33019"/>
        <dbReference type="ChEBI" id="CHEBI:57912"/>
        <dbReference type="ChEBI" id="CHEBI:78442"/>
        <dbReference type="ChEBI" id="CHEBI:78535"/>
        <dbReference type="ChEBI" id="CHEBI:456215"/>
        <dbReference type="EC" id="6.1.1.2"/>
    </reaction>
</comment>
<gene>
    <name evidence="13" type="ORF">CYLTODRAFT_436474</name>
</gene>
<dbReference type="PROSITE" id="PS00178">
    <property type="entry name" value="AA_TRNA_LIGASE_I"/>
    <property type="match status" value="1"/>
</dbReference>
<evidence type="ECO:0000256" key="9">
    <source>
        <dbReference type="ARBA" id="ARBA00030268"/>
    </source>
</evidence>
<dbReference type="InterPro" id="IPR014729">
    <property type="entry name" value="Rossmann-like_a/b/a_fold"/>
</dbReference>
<evidence type="ECO:0000256" key="12">
    <source>
        <dbReference type="RuleBase" id="RU363036"/>
    </source>
</evidence>
<dbReference type="Proteomes" id="UP000054007">
    <property type="component" value="Unassembled WGS sequence"/>
</dbReference>
<evidence type="ECO:0000256" key="2">
    <source>
        <dbReference type="ARBA" id="ARBA00005594"/>
    </source>
</evidence>
<dbReference type="GO" id="GO:0005524">
    <property type="term" value="F:ATP binding"/>
    <property type="evidence" value="ECO:0007669"/>
    <property type="project" value="UniProtKB-KW"/>
</dbReference>
<reference evidence="13 14" key="1">
    <citation type="journal article" date="2015" name="Fungal Genet. Biol.">
        <title>Evolution of novel wood decay mechanisms in Agaricales revealed by the genome sequences of Fistulina hepatica and Cylindrobasidium torrendii.</title>
        <authorList>
            <person name="Floudas D."/>
            <person name="Held B.W."/>
            <person name="Riley R."/>
            <person name="Nagy L.G."/>
            <person name="Koehler G."/>
            <person name="Ransdell A.S."/>
            <person name="Younus H."/>
            <person name="Chow J."/>
            <person name="Chiniquy J."/>
            <person name="Lipzen A."/>
            <person name="Tritt A."/>
            <person name="Sun H."/>
            <person name="Haridas S."/>
            <person name="LaButti K."/>
            <person name="Ohm R.A."/>
            <person name="Kues U."/>
            <person name="Blanchette R.A."/>
            <person name="Grigoriev I.V."/>
            <person name="Minto R.E."/>
            <person name="Hibbett D.S."/>
        </authorList>
    </citation>
    <scope>NUCLEOTIDE SEQUENCE [LARGE SCALE GENOMIC DNA]</scope>
    <source>
        <strain evidence="13 14">FP15055 ss-10</strain>
    </source>
</reference>
<proteinExistence type="inferred from homology"/>
<keyword evidence="8 12" id="KW-0030">Aminoacyl-tRNA synthetase</keyword>
<dbReference type="PANTHER" id="PTHR43766">
    <property type="entry name" value="TRYPTOPHAN--TRNA LIGASE, MITOCHONDRIAL"/>
    <property type="match status" value="1"/>
</dbReference>
<dbReference type="FunFam" id="3.40.50.620:FF:000082">
    <property type="entry name" value="MSW1p Mitochondrial tryptophanyl-tRNA synthetase"/>
    <property type="match status" value="1"/>
</dbReference>
<evidence type="ECO:0000256" key="10">
    <source>
        <dbReference type="ARBA" id="ARBA00049929"/>
    </source>
</evidence>
<dbReference type="Gene3D" id="1.10.240.10">
    <property type="entry name" value="Tyrosyl-Transfer RNA Synthetase"/>
    <property type="match status" value="1"/>
</dbReference>
<dbReference type="PANTHER" id="PTHR43766:SF1">
    <property type="entry name" value="TRYPTOPHAN--TRNA LIGASE, MITOCHONDRIAL"/>
    <property type="match status" value="1"/>
</dbReference>
<keyword evidence="14" id="KW-1185">Reference proteome</keyword>
<dbReference type="SUPFAM" id="SSF52374">
    <property type="entry name" value="Nucleotidylyl transferase"/>
    <property type="match status" value="1"/>
</dbReference>